<dbReference type="Gene3D" id="3.90.550.10">
    <property type="entry name" value="Spore Coat Polysaccharide Biosynthesis Protein SpsA, Chain A"/>
    <property type="match status" value="1"/>
</dbReference>
<proteinExistence type="predicted"/>
<dbReference type="Proteomes" id="UP000178448">
    <property type="component" value="Unassembled WGS sequence"/>
</dbReference>
<dbReference type="InterPro" id="IPR029044">
    <property type="entry name" value="Nucleotide-diphossugar_trans"/>
</dbReference>
<dbReference type="CDD" id="cd04186">
    <property type="entry name" value="GT_2_like_c"/>
    <property type="match status" value="1"/>
</dbReference>
<reference evidence="2 3" key="1">
    <citation type="journal article" date="2016" name="Nat. Commun.">
        <title>Thousands of microbial genomes shed light on interconnected biogeochemical processes in an aquifer system.</title>
        <authorList>
            <person name="Anantharaman K."/>
            <person name="Brown C.T."/>
            <person name="Hug L.A."/>
            <person name="Sharon I."/>
            <person name="Castelle C.J."/>
            <person name="Probst A.J."/>
            <person name="Thomas B.C."/>
            <person name="Singh A."/>
            <person name="Wilkins M.J."/>
            <person name="Karaoz U."/>
            <person name="Brodie E.L."/>
            <person name="Williams K.H."/>
            <person name="Hubbard S.S."/>
            <person name="Banfield J.F."/>
        </authorList>
    </citation>
    <scope>NUCLEOTIDE SEQUENCE [LARGE SCALE GENOMIC DNA]</scope>
</reference>
<dbReference type="PANTHER" id="PTHR43179:SF7">
    <property type="entry name" value="RHAMNOSYLTRANSFERASE WBBL"/>
    <property type="match status" value="1"/>
</dbReference>
<dbReference type="EMBL" id="MFJD01000006">
    <property type="protein sequence ID" value="OGG03803.1"/>
    <property type="molecule type" value="Genomic_DNA"/>
</dbReference>
<feature type="domain" description="Glycosyltransferase 2-like" evidence="1">
    <location>
        <begin position="5"/>
        <end position="136"/>
    </location>
</feature>
<protein>
    <recommendedName>
        <fullName evidence="1">Glycosyltransferase 2-like domain-containing protein</fullName>
    </recommendedName>
</protein>
<dbReference type="STRING" id="1798374.A2Z33_04940"/>
<dbReference type="Pfam" id="PF00535">
    <property type="entry name" value="Glycos_transf_2"/>
    <property type="match status" value="1"/>
</dbReference>
<evidence type="ECO:0000259" key="1">
    <source>
        <dbReference type="Pfam" id="PF00535"/>
    </source>
</evidence>
<sequence>MTDVSIVIVSYNTSELLRKCLVSVAEGTGRLTVETVVVDNGSQDGSAAMVRRQFPDVRIIPLDRNTGFSKANNIGMKHATGRYVLLLNSDCELDKNTLPEMAAFLDQKPVAGAATCRLNLSDGSIDPACHRGFPTPWASLAYLSGLERLFPTTRLFGGYHMGYQKSGSQHEVDCISGAFFMVRKELIRPVGNLDEDYFMYAEDIDWCYRIKKAGWQIWYNPDVSTVHRKKQSGRRHPERRVRIAAELEFHRNNLKFYRKHYRHFYNPLVSALVEAAYAVRLTLLVILGV</sequence>
<gene>
    <name evidence="2" type="ORF">A2Z33_04940</name>
</gene>
<evidence type="ECO:0000313" key="3">
    <source>
        <dbReference type="Proteomes" id="UP000178448"/>
    </source>
</evidence>
<evidence type="ECO:0000313" key="2">
    <source>
        <dbReference type="EMBL" id="OGG03803.1"/>
    </source>
</evidence>
<accession>A0A1F5YUP5</accession>
<dbReference type="AlphaFoldDB" id="A0A1F5YUP5"/>
<organism evidence="2 3">
    <name type="scientific">Candidatus Gottesmanbacteria bacterium RBG_16_52_11</name>
    <dbReference type="NCBI Taxonomy" id="1798374"/>
    <lineage>
        <taxon>Bacteria</taxon>
        <taxon>Candidatus Gottesmaniibacteriota</taxon>
    </lineage>
</organism>
<dbReference type="InterPro" id="IPR001173">
    <property type="entry name" value="Glyco_trans_2-like"/>
</dbReference>
<dbReference type="SUPFAM" id="SSF53448">
    <property type="entry name" value="Nucleotide-diphospho-sugar transferases"/>
    <property type="match status" value="1"/>
</dbReference>
<comment type="caution">
    <text evidence="2">The sequence shown here is derived from an EMBL/GenBank/DDBJ whole genome shotgun (WGS) entry which is preliminary data.</text>
</comment>
<dbReference type="PANTHER" id="PTHR43179">
    <property type="entry name" value="RHAMNOSYLTRANSFERASE WBBL"/>
    <property type="match status" value="1"/>
</dbReference>
<name>A0A1F5YUP5_9BACT</name>